<evidence type="ECO:0000313" key="1">
    <source>
        <dbReference type="EMBL" id="KNE92039.1"/>
    </source>
</evidence>
<dbReference type="Proteomes" id="UP000054564">
    <property type="component" value="Unassembled WGS sequence"/>
</dbReference>
<gene>
    <name evidence="1" type="ORF">PSTG_14572</name>
</gene>
<organism evidence="1 2">
    <name type="scientific">Puccinia striiformis f. sp. tritici PST-78</name>
    <dbReference type="NCBI Taxonomy" id="1165861"/>
    <lineage>
        <taxon>Eukaryota</taxon>
        <taxon>Fungi</taxon>
        <taxon>Dikarya</taxon>
        <taxon>Basidiomycota</taxon>
        <taxon>Pucciniomycotina</taxon>
        <taxon>Pucciniomycetes</taxon>
        <taxon>Pucciniales</taxon>
        <taxon>Pucciniaceae</taxon>
        <taxon>Puccinia</taxon>
    </lineage>
</organism>
<keyword evidence="2" id="KW-1185">Reference proteome</keyword>
<accession>A0A0L0UZ78</accession>
<protein>
    <submittedName>
        <fullName evidence="1">Uncharacterized protein</fullName>
    </submittedName>
</protein>
<dbReference type="EMBL" id="AJIL01000178">
    <property type="protein sequence ID" value="KNE92039.1"/>
    <property type="molecule type" value="Genomic_DNA"/>
</dbReference>
<reference evidence="2" key="1">
    <citation type="submission" date="2014-03" db="EMBL/GenBank/DDBJ databases">
        <title>The Genome Sequence of Puccinia striiformis f. sp. tritici PST-78.</title>
        <authorList>
            <consortium name="The Broad Institute Genome Sequencing Platform"/>
            <person name="Cuomo C."/>
            <person name="Hulbert S."/>
            <person name="Chen X."/>
            <person name="Walker B."/>
            <person name="Young S.K."/>
            <person name="Zeng Q."/>
            <person name="Gargeya S."/>
            <person name="Fitzgerald M."/>
            <person name="Haas B."/>
            <person name="Abouelleil A."/>
            <person name="Alvarado L."/>
            <person name="Arachchi H.M."/>
            <person name="Berlin A.M."/>
            <person name="Chapman S.B."/>
            <person name="Goldberg J."/>
            <person name="Griggs A."/>
            <person name="Gujja S."/>
            <person name="Hansen M."/>
            <person name="Howarth C."/>
            <person name="Imamovic A."/>
            <person name="Larimer J."/>
            <person name="McCowan C."/>
            <person name="Montmayeur A."/>
            <person name="Murphy C."/>
            <person name="Neiman D."/>
            <person name="Pearson M."/>
            <person name="Priest M."/>
            <person name="Roberts A."/>
            <person name="Saif S."/>
            <person name="Shea T."/>
            <person name="Sisk P."/>
            <person name="Sykes S."/>
            <person name="Wortman J."/>
            <person name="Nusbaum C."/>
            <person name="Birren B."/>
        </authorList>
    </citation>
    <scope>NUCLEOTIDE SEQUENCE [LARGE SCALE GENOMIC DNA]</scope>
    <source>
        <strain evidence="2">race PST-78</strain>
    </source>
</reference>
<evidence type="ECO:0000313" key="2">
    <source>
        <dbReference type="Proteomes" id="UP000054564"/>
    </source>
</evidence>
<name>A0A0L0UZ78_9BASI</name>
<dbReference type="AlphaFoldDB" id="A0A0L0UZ78"/>
<comment type="caution">
    <text evidence="1">The sequence shown here is derived from an EMBL/GenBank/DDBJ whole genome shotgun (WGS) entry which is preliminary data.</text>
</comment>
<proteinExistence type="predicted"/>
<sequence length="133" mass="14816">MAHSLWMSFPPSFGYDDTCIICGLGRPIRLINDGADCKELIGQILPNISVVLSSITLTSIWASIIDDQQTQQLQLFFILAMGKSVVDVKVEFALRYTVEIPIGIQDTNFLSQDGNVLWSVGHDHFDNTTRTKV</sequence>